<protein>
    <recommendedName>
        <fullName evidence="6">DUF2057 domain-containing protein</fullName>
    </recommendedName>
</protein>
<accession>A0A1T4JXT1</accession>
<dbReference type="PANTHER" id="PTHR38108:SF1">
    <property type="entry name" value="UPF0319 PROTEIN YCCT"/>
    <property type="match status" value="1"/>
</dbReference>
<sequence length="217" mass="23758">MKKIVILSSLLAVGFSLPAIADVKVELSPELTLLAVNGSEDFGEKWYSNTRKVNLKDGDNQLLVRVEKLIPQAGDWAKFNSKPMVVSFNASNETVKLSSAFKINGVESQAKFEKYPALTLQNQSGNMINFNFAVLPGSYSVLSGYEKALTAYNAKQGNSEFLPTQIQSTPISNVVATQTQTLSQPSSGTVILSSVKSDFLSLTDIERKKFLQWAIIQ</sequence>
<feature type="chain" id="PRO_5013341011" description="DUF2057 domain-containing protein" evidence="3">
    <location>
        <begin position="22"/>
        <end position="217"/>
    </location>
</feature>
<evidence type="ECO:0008006" key="6">
    <source>
        <dbReference type="Google" id="ProtNLM"/>
    </source>
</evidence>
<feature type="signal peptide" evidence="3">
    <location>
        <begin position="1"/>
        <end position="21"/>
    </location>
</feature>
<dbReference type="EMBL" id="FUWP01000001">
    <property type="protein sequence ID" value="SJZ34963.1"/>
    <property type="molecule type" value="Genomic_DNA"/>
</dbReference>
<gene>
    <name evidence="4" type="ORF">CZ814_00079</name>
</gene>
<proteinExistence type="inferred from homology"/>
<keyword evidence="2 3" id="KW-0732">Signal</keyword>
<dbReference type="RefSeq" id="WP_080172855.1">
    <property type="nucleotide sequence ID" value="NZ_AP024854.1"/>
</dbReference>
<dbReference type="Proteomes" id="UP000191116">
    <property type="component" value="Unassembled WGS sequence"/>
</dbReference>
<evidence type="ECO:0000313" key="4">
    <source>
        <dbReference type="EMBL" id="SJZ34963.1"/>
    </source>
</evidence>
<dbReference type="PANTHER" id="PTHR38108">
    <property type="entry name" value="UPF0319 PROTEIN YCCT"/>
    <property type="match status" value="1"/>
</dbReference>
<organism evidence="4 5">
    <name type="scientific">Photobacterium toruni</name>
    <dbReference type="NCBI Taxonomy" id="1935446"/>
    <lineage>
        <taxon>Bacteria</taxon>
        <taxon>Pseudomonadati</taxon>
        <taxon>Pseudomonadota</taxon>
        <taxon>Gammaproteobacteria</taxon>
        <taxon>Vibrionales</taxon>
        <taxon>Vibrionaceae</taxon>
        <taxon>Photobacterium</taxon>
    </lineage>
</organism>
<reference evidence="4 5" key="1">
    <citation type="submission" date="2017-02" db="EMBL/GenBank/DDBJ databases">
        <authorList>
            <person name="Peterson S.W."/>
        </authorList>
    </citation>
    <scope>NUCLEOTIDE SEQUENCE [LARGE SCALE GENOMIC DNA]</scope>
    <source>
        <strain evidence="4 5">CECT 9189</strain>
    </source>
</reference>
<evidence type="ECO:0000256" key="3">
    <source>
        <dbReference type="SAM" id="SignalP"/>
    </source>
</evidence>
<dbReference type="Pfam" id="PF09829">
    <property type="entry name" value="DUF2057"/>
    <property type="match status" value="1"/>
</dbReference>
<evidence type="ECO:0000256" key="1">
    <source>
        <dbReference type="ARBA" id="ARBA00008490"/>
    </source>
</evidence>
<dbReference type="InterPro" id="IPR018635">
    <property type="entry name" value="UPF0319"/>
</dbReference>
<comment type="similarity">
    <text evidence="1">Belongs to the UPF0319 family.</text>
</comment>
<dbReference type="AlphaFoldDB" id="A0A1T4JXT1"/>
<evidence type="ECO:0000313" key="5">
    <source>
        <dbReference type="Proteomes" id="UP000191116"/>
    </source>
</evidence>
<evidence type="ECO:0000256" key="2">
    <source>
        <dbReference type="ARBA" id="ARBA00022729"/>
    </source>
</evidence>
<name>A0A1T4JXT1_9GAMM</name>
<dbReference type="OrthoDB" id="6214057at2"/>